<accession>A0ABQ5DRE9</accession>
<organism evidence="2 3">
    <name type="scientific">Tanacetum coccineum</name>
    <dbReference type="NCBI Taxonomy" id="301880"/>
    <lineage>
        <taxon>Eukaryota</taxon>
        <taxon>Viridiplantae</taxon>
        <taxon>Streptophyta</taxon>
        <taxon>Embryophyta</taxon>
        <taxon>Tracheophyta</taxon>
        <taxon>Spermatophyta</taxon>
        <taxon>Magnoliopsida</taxon>
        <taxon>eudicotyledons</taxon>
        <taxon>Gunneridae</taxon>
        <taxon>Pentapetalae</taxon>
        <taxon>asterids</taxon>
        <taxon>campanulids</taxon>
        <taxon>Asterales</taxon>
        <taxon>Asteraceae</taxon>
        <taxon>Asteroideae</taxon>
        <taxon>Anthemideae</taxon>
        <taxon>Anthemidinae</taxon>
        <taxon>Tanacetum</taxon>
    </lineage>
</organism>
<name>A0ABQ5DRE9_9ASTR</name>
<protein>
    <recommendedName>
        <fullName evidence="4">Reverse transcriptase domain-containing protein</fullName>
    </recommendedName>
</protein>
<sequence length="234" mass="26351">MGITMHRFRTFIQVNTIPNPRNEVKAITTRSGLAYDGPLPPMPPPYVNPDNEDGKETEVTKDQVQPTSSQSTARVQPPVVQIKEKLSDALVQKCQICLIDQKVLLNNKDKLIEITKTPMNANCSAVILKKLPEKLGDPGPILIPLILVEFDNHCTKQSLRISMRKGECKLLVKICLKVLNDDPFSPSTPLEFKKEVKNVEKVKTSIEEPPDLELKELPSHLEYAFLEKDKNYPS</sequence>
<feature type="compositionally biased region" description="Basic and acidic residues" evidence="1">
    <location>
        <begin position="52"/>
        <end position="61"/>
    </location>
</feature>
<dbReference type="EMBL" id="BQNB010015542">
    <property type="protein sequence ID" value="GJT41208.1"/>
    <property type="molecule type" value="Genomic_DNA"/>
</dbReference>
<feature type="compositionally biased region" description="Polar residues" evidence="1">
    <location>
        <begin position="62"/>
        <end position="74"/>
    </location>
</feature>
<feature type="region of interest" description="Disordered" evidence="1">
    <location>
        <begin position="32"/>
        <end position="76"/>
    </location>
</feature>
<evidence type="ECO:0000256" key="1">
    <source>
        <dbReference type="SAM" id="MobiDB-lite"/>
    </source>
</evidence>
<comment type="caution">
    <text evidence="2">The sequence shown here is derived from an EMBL/GenBank/DDBJ whole genome shotgun (WGS) entry which is preliminary data.</text>
</comment>
<reference evidence="2" key="2">
    <citation type="submission" date="2022-01" db="EMBL/GenBank/DDBJ databases">
        <authorList>
            <person name="Yamashiro T."/>
            <person name="Shiraishi A."/>
            <person name="Satake H."/>
            <person name="Nakayama K."/>
        </authorList>
    </citation>
    <scope>NUCLEOTIDE SEQUENCE</scope>
</reference>
<reference evidence="2" key="1">
    <citation type="journal article" date="2022" name="Int. J. Mol. Sci.">
        <title>Draft Genome of Tanacetum Coccineum: Genomic Comparison of Closely Related Tanacetum-Family Plants.</title>
        <authorList>
            <person name="Yamashiro T."/>
            <person name="Shiraishi A."/>
            <person name="Nakayama K."/>
            <person name="Satake H."/>
        </authorList>
    </citation>
    <scope>NUCLEOTIDE SEQUENCE</scope>
</reference>
<dbReference type="Proteomes" id="UP001151760">
    <property type="component" value="Unassembled WGS sequence"/>
</dbReference>
<evidence type="ECO:0000313" key="2">
    <source>
        <dbReference type="EMBL" id="GJT41208.1"/>
    </source>
</evidence>
<evidence type="ECO:0008006" key="4">
    <source>
        <dbReference type="Google" id="ProtNLM"/>
    </source>
</evidence>
<feature type="compositionally biased region" description="Pro residues" evidence="1">
    <location>
        <begin position="38"/>
        <end position="47"/>
    </location>
</feature>
<evidence type="ECO:0000313" key="3">
    <source>
        <dbReference type="Proteomes" id="UP001151760"/>
    </source>
</evidence>
<keyword evidence="3" id="KW-1185">Reference proteome</keyword>
<gene>
    <name evidence="2" type="ORF">Tco_0941073</name>
</gene>
<proteinExistence type="predicted"/>